<evidence type="ECO:0000259" key="4">
    <source>
        <dbReference type="SMART" id="SM00499"/>
    </source>
</evidence>
<evidence type="ECO:0000256" key="1">
    <source>
        <dbReference type="ARBA" id="ARBA00022448"/>
    </source>
</evidence>
<feature type="signal peptide" evidence="3">
    <location>
        <begin position="1"/>
        <end position="30"/>
    </location>
</feature>
<dbReference type="InterPro" id="IPR016140">
    <property type="entry name" value="Bifunc_inhib/LTP/seed_store"/>
</dbReference>
<dbReference type="GO" id="GO:0008289">
    <property type="term" value="F:lipid binding"/>
    <property type="evidence" value="ECO:0007669"/>
    <property type="project" value="UniProtKB-KW"/>
</dbReference>
<organism evidence="5 6">
    <name type="scientific">Penstemon smallii</name>
    <dbReference type="NCBI Taxonomy" id="265156"/>
    <lineage>
        <taxon>Eukaryota</taxon>
        <taxon>Viridiplantae</taxon>
        <taxon>Streptophyta</taxon>
        <taxon>Embryophyta</taxon>
        <taxon>Tracheophyta</taxon>
        <taxon>Spermatophyta</taxon>
        <taxon>Magnoliopsida</taxon>
        <taxon>eudicotyledons</taxon>
        <taxon>Gunneridae</taxon>
        <taxon>Pentapetalae</taxon>
        <taxon>asterids</taxon>
        <taxon>lamiids</taxon>
        <taxon>Lamiales</taxon>
        <taxon>Plantaginaceae</taxon>
        <taxon>Cheloneae</taxon>
        <taxon>Penstemon</taxon>
    </lineage>
</organism>
<dbReference type="SUPFAM" id="SSF47699">
    <property type="entry name" value="Bifunctional inhibitor/lipid-transfer protein/seed storage 2S albumin"/>
    <property type="match status" value="1"/>
</dbReference>
<dbReference type="SMART" id="SM00499">
    <property type="entry name" value="AAI"/>
    <property type="match status" value="1"/>
</dbReference>
<proteinExistence type="predicted"/>
<dbReference type="EMBL" id="JBJXBP010000002">
    <property type="protein sequence ID" value="KAL3844901.1"/>
    <property type="molecule type" value="Genomic_DNA"/>
</dbReference>
<dbReference type="Proteomes" id="UP001634393">
    <property type="component" value="Unassembled WGS sequence"/>
</dbReference>
<protein>
    <recommendedName>
        <fullName evidence="4">Bifunctional inhibitor/plant lipid transfer protein/seed storage helical domain-containing protein</fullName>
    </recommendedName>
</protein>
<feature type="chain" id="PRO_5044880020" description="Bifunctional inhibitor/plant lipid transfer protein/seed storage helical domain-containing protein" evidence="3">
    <location>
        <begin position="31"/>
        <end position="98"/>
    </location>
</feature>
<feature type="domain" description="Bifunctional inhibitor/plant lipid transfer protein/seed storage helical" evidence="4">
    <location>
        <begin position="33"/>
        <end position="98"/>
    </location>
</feature>
<evidence type="ECO:0000313" key="6">
    <source>
        <dbReference type="Proteomes" id="UP001634393"/>
    </source>
</evidence>
<dbReference type="Gene3D" id="1.10.110.10">
    <property type="entry name" value="Plant lipid-transfer and hydrophobic proteins"/>
    <property type="match status" value="1"/>
</dbReference>
<reference evidence="5 6" key="1">
    <citation type="submission" date="2024-12" db="EMBL/GenBank/DDBJ databases">
        <title>The unique morphological basis and parallel evolutionary history of personate flowers in Penstemon.</title>
        <authorList>
            <person name="Depatie T.H."/>
            <person name="Wessinger C.A."/>
        </authorList>
    </citation>
    <scope>NUCLEOTIDE SEQUENCE [LARGE SCALE GENOMIC DNA]</scope>
    <source>
        <strain evidence="5">WTNN_2</strain>
        <tissue evidence="5">Leaf</tissue>
    </source>
</reference>
<evidence type="ECO:0000313" key="5">
    <source>
        <dbReference type="EMBL" id="KAL3844901.1"/>
    </source>
</evidence>
<accession>A0ABD3U7L1</accession>
<evidence type="ECO:0000256" key="3">
    <source>
        <dbReference type="SAM" id="SignalP"/>
    </source>
</evidence>
<dbReference type="PANTHER" id="PTHR33214">
    <property type="entry name" value="BIFUNCTIONAL INHIBITOR/LIPID-TRANSFER PROTEIN/SEED STORAGE 2S ALBUMIN SUPERFAMILY PROTEIN"/>
    <property type="match status" value="1"/>
</dbReference>
<sequence>MKKSSAANIGVWLVVALVVVLVAEVKDADAVNCNPMELGPCLGAFQGGGNPSPQCCGKLKEQQPCLCGYMKNPMFRPYVGSPNANMIAARCGVTIPNC</sequence>
<gene>
    <name evidence="5" type="ORF">ACJIZ3_002304</name>
</gene>
<dbReference type="CDD" id="cd01959">
    <property type="entry name" value="nsLTP2"/>
    <property type="match status" value="1"/>
</dbReference>
<keyword evidence="3" id="KW-0732">Signal</keyword>
<comment type="caution">
    <text evidence="5">The sequence shown here is derived from an EMBL/GenBank/DDBJ whole genome shotgun (WGS) entry which is preliminary data.</text>
</comment>
<dbReference type="InterPro" id="IPR033872">
    <property type="entry name" value="nsLTP2"/>
</dbReference>
<name>A0ABD3U7L1_9LAMI</name>
<evidence type="ECO:0000256" key="2">
    <source>
        <dbReference type="ARBA" id="ARBA00023121"/>
    </source>
</evidence>
<dbReference type="PANTHER" id="PTHR33214:SF69">
    <property type="entry name" value="BIFUNCTIONAL INHIBITOR_LIPID-TRANSFER PROTEIN_SEED STORAGE 2S ALBUMIN SUPERFAMILY PROTEIN"/>
    <property type="match status" value="1"/>
</dbReference>
<keyword evidence="6" id="KW-1185">Reference proteome</keyword>
<dbReference type="InterPro" id="IPR036312">
    <property type="entry name" value="Bifun_inhib/LTP/seed_sf"/>
</dbReference>
<keyword evidence="1" id="KW-0813">Transport</keyword>
<dbReference type="Pfam" id="PF00234">
    <property type="entry name" value="Tryp_alpha_amyl"/>
    <property type="match status" value="1"/>
</dbReference>
<dbReference type="AlphaFoldDB" id="A0ABD3U7L1"/>
<keyword evidence="2" id="KW-0446">Lipid-binding</keyword>